<reference evidence="1 2" key="1">
    <citation type="journal article" date="2018" name="Int. J. Syst. Evol. Microbiol.">
        <title>Methylomusa anaerophila gen. nov., sp. nov., an anaerobic methanol-utilizing bacterium isolated from a microbial fuel cell.</title>
        <authorList>
            <person name="Amano N."/>
            <person name="Yamamuro A."/>
            <person name="Miyahara M."/>
            <person name="Kouzuma A."/>
            <person name="Abe T."/>
            <person name="Watanabe K."/>
        </authorList>
    </citation>
    <scope>NUCLEOTIDE SEQUENCE [LARGE SCALE GENOMIC DNA]</scope>
    <source>
        <strain evidence="1 2">MMFC1</strain>
    </source>
</reference>
<dbReference type="Pfam" id="PF09986">
    <property type="entry name" value="DUF2225"/>
    <property type="match status" value="1"/>
</dbReference>
<dbReference type="KEGG" id="mana:MAMMFC1_01000"/>
<keyword evidence="2" id="KW-1185">Reference proteome</keyword>
<name>A0A348AH04_9FIRM</name>
<dbReference type="OrthoDB" id="9780343at2"/>
<dbReference type="InterPro" id="IPR018708">
    <property type="entry name" value="DUF2225"/>
</dbReference>
<dbReference type="Proteomes" id="UP000276437">
    <property type="component" value="Chromosome"/>
</dbReference>
<proteinExistence type="predicted"/>
<dbReference type="InterPro" id="IPR011990">
    <property type="entry name" value="TPR-like_helical_dom_sf"/>
</dbReference>
<dbReference type="AlphaFoldDB" id="A0A348AH04"/>
<accession>A0A348AH04</accession>
<dbReference type="EMBL" id="AP018449">
    <property type="protein sequence ID" value="BBB90352.1"/>
    <property type="molecule type" value="Genomic_DNA"/>
</dbReference>
<dbReference type="SUPFAM" id="SSF48452">
    <property type="entry name" value="TPR-like"/>
    <property type="match status" value="1"/>
</dbReference>
<organism evidence="1 2">
    <name type="scientific">Methylomusa anaerophila</name>
    <dbReference type="NCBI Taxonomy" id="1930071"/>
    <lineage>
        <taxon>Bacteria</taxon>
        <taxon>Bacillati</taxon>
        <taxon>Bacillota</taxon>
        <taxon>Negativicutes</taxon>
        <taxon>Selenomonadales</taxon>
        <taxon>Sporomusaceae</taxon>
        <taxon>Methylomusa</taxon>
    </lineage>
</organism>
<sequence>MVAPTYEAEKNCPVCEKNFRVTKVRSRQVMVSQDADFCAHFKDINPYYYTVWVCPHCGYAAGEARFGEMMSAAAKDQIQKFLAARQVNVNFCGERTREQAINAYKLAIFYAELIASPYSWQADLYLKLGWIYRESEQAAEEMAALTKACELYELALARERLPIGGTLSEMAVTYLIGELAHRTGQYGKASAYLNKVVGNPAVKQEPRIAALAREAWQQMRADREKVNTMAK</sequence>
<dbReference type="Gene3D" id="1.25.40.10">
    <property type="entry name" value="Tetratricopeptide repeat domain"/>
    <property type="match status" value="1"/>
</dbReference>
<dbReference type="RefSeq" id="WP_126306997.1">
    <property type="nucleotide sequence ID" value="NZ_AP018449.1"/>
</dbReference>
<evidence type="ECO:0008006" key="3">
    <source>
        <dbReference type="Google" id="ProtNLM"/>
    </source>
</evidence>
<protein>
    <recommendedName>
        <fullName evidence="3">Tetratricopeptide repeat protein</fullName>
    </recommendedName>
</protein>
<evidence type="ECO:0000313" key="1">
    <source>
        <dbReference type="EMBL" id="BBB90352.1"/>
    </source>
</evidence>
<gene>
    <name evidence="1" type="ORF">MAMMFC1_01000</name>
</gene>
<evidence type="ECO:0000313" key="2">
    <source>
        <dbReference type="Proteomes" id="UP000276437"/>
    </source>
</evidence>